<evidence type="ECO:0000259" key="3">
    <source>
        <dbReference type="Pfam" id="PF17289"/>
    </source>
</evidence>
<organism evidence="4 5">
    <name type="scientific">Rhizobium loti</name>
    <name type="common">Mesorhizobium loti</name>
    <dbReference type="NCBI Taxonomy" id="381"/>
    <lineage>
        <taxon>Bacteria</taxon>
        <taxon>Pseudomonadati</taxon>
        <taxon>Pseudomonadota</taxon>
        <taxon>Alphaproteobacteria</taxon>
        <taxon>Hyphomicrobiales</taxon>
        <taxon>Phyllobacteriaceae</taxon>
        <taxon>Mesorhizobium</taxon>
    </lineage>
</organism>
<feature type="compositionally biased region" description="Basic and acidic residues" evidence="2">
    <location>
        <begin position="335"/>
        <end position="345"/>
    </location>
</feature>
<feature type="compositionally biased region" description="Basic residues" evidence="2">
    <location>
        <begin position="290"/>
        <end position="313"/>
    </location>
</feature>
<dbReference type="InterPro" id="IPR035421">
    <property type="entry name" value="Terminase_6C"/>
</dbReference>
<dbReference type="SUPFAM" id="SSF53955">
    <property type="entry name" value="Lysozyme-like"/>
    <property type="match status" value="1"/>
</dbReference>
<sequence>MTIDDAGHYTPEQRAAIVAAYPEHEREARAKGIPVLGSGRIFPVAEETIACEPFKLPRWWPRIGALDFGWDHPSAAVELAWDTEADVVYVTKAHRAAQQTPAMQALALKSWGEWLPFAWPRDGRRETLEGAGVALAKQYAAHGLNMLTSHARFPDGSVSVEAGLMEMLDRMQSGRFKVFSTLHAWFEEFRLFRRFYWDAVLGAELPDGIDYAVFDFAVNSGPGRAAKYLQAIVGVAQDGRIGPATLAAARAKPPASSSTRFAMRGSSSSSGCRPGRPSARAGARASPRCAPRRCSSRRSPRRLSSPRRRHPTPRGRPPAPRGRQCSAGAGVARQDGQHPRPDRAGARLGGRLGRASSLQSLRSVLPMIAVIIRIALRYGAGVLVARGLLGAGDAAALSGDPDIQIALEAGIGLAISLATEAWYALARKFHWSK</sequence>
<feature type="region of interest" description="Disordered" evidence="2">
    <location>
        <begin position="247"/>
        <end position="348"/>
    </location>
</feature>
<dbReference type="EMBL" id="LPWA01000101">
    <property type="protein sequence ID" value="KUM26900.1"/>
    <property type="molecule type" value="Genomic_DNA"/>
</dbReference>
<dbReference type="Gene3D" id="3.30.420.280">
    <property type="match status" value="1"/>
</dbReference>
<evidence type="ECO:0000256" key="2">
    <source>
        <dbReference type="SAM" id="MobiDB-lite"/>
    </source>
</evidence>
<keyword evidence="1" id="KW-1188">Viral release from host cell</keyword>
<dbReference type="Pfam" id="PF17289">
    <property type="entry name" value="Terminase_6C"/>
    <property type="match status" value="1"/>
</dbReference>
<dbReference type="InterPro" id="IPR023346">
    <property type="entry name" value="Lysozyme-like_dom_sf"/>
</dbReference>
<evidence type="ECO:0000313" key="4">
    <source>
        <dbReference type="EMBL" id="KUM26900.1"/>
    </source>
</evidence>
<proteinExistence type="predicted"/>
<name>A0A117N3R5_RHILI</name>
<evidence type="ECO:0000313" key="5">
    <source>
        <dbReference type="Proteomes" id="UP000053176"/>
    </source>
</evidence>
<evidence type="ECO:0000256" key="1">
    <source>
        <dbReference type="ARBA" id="ARBA00022612"/>
    </source>
</evidence>
<comment type="caution">
    <text evidence="4">The sequence shown here is derived from an EMBL/GenBank/DDBJ whole genome shotgun (WGS) entry which is preliminary data.</text>
</comment>
<feature type="compositionally biased region" description="Low complexity" evidence="2">
    <location>
        <begin position="247"/>
        <end position="289"/>
    </location>
</feature>
<reference evidence="4 5" key="1">
    <citation type="submission" date="2015-12" db="EMBL/GenBank/DDBJ databases">
        <title>Draft genome sequence of Mesorhizobium sp. UFLA 01-765, a multitolerant efficient symbiont and plant-growth promoting strain isolated from Zn-mining soil using Leucaena leucocephala as a trap plant.</title>
        <authorList>
            <person name="Rangel W.M."/>
            <person name="Thijs S."/>
            <person name="Longatti S.M."/>
            <person name="Moreira F.M."/>
            <person name="Weyens N."/>
            <person name="Vangronsveld J."/>
            <person name="Van Hamme J.D."/>
            <person name="Bottos E.M."/>
            <person name="Rineau F."/>
        </authorList>
    </citation>
    <scope>NUCLEOTIDE SEQUENCE [LARGE SCALE GENOMIC DNA]</scope>
    <source>
        <strain evidence="4 5">UFLA 01-765</strain>
    </source>
</reference>
<gene>
    <name evidence="4" type="ORF">AU467_19430</name>
</gene>
<dbReference type="AlphaFoldDB" id="A0A117N3R5"/>
<protein>
    <recommendedName>
        <fullName evidence="3">Terminase large subunit gp17-like C-terminal domain-containing protein</fullName>
    </recommendedName>
</protein>
<dbReference type="Proteomes" id="UP000053176">
    <property type="component" value="Unassembled WGS sequence"/>
</dbReference>
<accession>A0A117N3R5</accession>
<feature type="domain" description="Terminase large subunit gp17-like C-terminal" evidence="3">
    <location>
        <begin position="65"/>
        <end position="192"/>
    </location>
</feature>